<evidence type="ECO:0000313" key="3">
    <source>
        <dbReference type="Proteomes" id="UP000609064"/>
    </source>
</evidence>
<evidence type="ECO:0000313" key="2">
    <source>
        <dbReference type="EMBL" id="GGD83835.1"/>
    </source>
</evidence>
<reference evidence="2" key="2">
    <citation type="submission" date="2020-09" db="EMBL/GenBank/DDBJ databases">
        <authorList>
            <person name="Sun Q."/>
            <person name="Zhou Y."/>
        </authorList>
    </citation>
    <scope>NUCLEOTIDE SEQUENCE</scope>
    <source>
        <strain evidence="2">CGMCC 1.15958</strain>
    </source>
</reference>
<protein>
    <submittedName>
        <fullName evidence="2">Microcystin dependent MdpB family protein</fullName>
    </submittedName>
</protein>
<dbReference type="EMBL" id="BMKK01000025">
    <property type="protein sequence ID" value="GGD83835.1"/>
    <property type="molecule type" value="Genomic_DNA"/>
</dbReference>
<reference evidence="2" key="1">
    <citation type="journal article" date="2014" name="Int. J. Syst. Evol. Microbiol.">
        <title>Complete genome sequence of Corynebacterium casei LMG S-19264T (=DSM 44701T), isolated from a smear-ripened cheese.</title>
        <authorList>
            <consortium name="US DOE Joint Genome Institute (JGI-PGF)"/>
            <person name="Walter F."/>
            <person name="Albersmeier A."/>
            <person name="Kalinowski J."/>
            <person name="Ruckert C."/>
        </authorList>
    </citation>
    <scope>NUCLEOTIDE SEQUENCE</scope>
    <source>
        <strain evidence="2">CGMCC 1.15958</strain>
    </source>
</reference>
<sequence length="177" mass="18232">MDQPFIGMIAMFGFNFPPKGWALCNGQLLSIQTNSALFALFGTTYGGDGRVTFGLPNLQGRVPIGMGQGAGLSPYSQGEMAGTENVTLLSTQIPAHNHLMTASGDGPTQATAAGASLASQARTGGTMPTIYTNVSTSPVPMASATSMAGGNQPHSNMQPYLAINYSVALVGLFPSRN</sequence>
<comment type="caution">
    <text evidence="2">The sequence shown here is derived from an EMBL/GenBank/DDBJ whole genome shotgun (WGS) entry which is preliminary data.</text>
</comment>
<dbReference type="Pfam" id="PF07484">
    <property type="entry name" value="Collar"/>
    <property type="match status" value="1"/>
</dbReference>
<keyword evidence="3" id="KW-1185">Reference proteome</keyword>
<dbReference type="AlphaFoldDB" id="A0A916ZBH4"/>
<dbReference type="InterPro" id="IPR011083">
    <property type="entry name" value="Phage_tail_collar_dom"/>
</dbReference>
<dbReference type="SUPFAM" id="SSF88874">
    <property type="entry name" value="Receptor-binding domain of short tail fibre protein gp12"/>
    <property type="match status" value="1"/>
</dbReference>
<evidence type="ECO:0000259" key="1">
    <source>
        <dbReference type="Pfam" id="PF07484"/>
    </source>
</evidence>
<organism evidence="2 3">
    <name type="scientific">Emticicia aquatilis</name>
    <dbReference type="NCBI Taxonomy" id="1537369"/>
    <lineage>
        <taxon>Bacteria</taxon>
        <taxon>Pseudomonadati</taxon>
        <taxon>Bacteroidota</taxon>
        <taxon>Cytophagia</taxon>
        <taxon>Cytophagales</taxon>
        <taxon>Leadbetterellaceae</taxon>
        <taxon>Emticicia</taxon>
    </lineage>
</organism>
<accession>A0A916ZBH4</accession>
<proteinExistence type="predicted"/>
<dbReference type="RefSeq" id="WP_188771619.1">
    <property type="nucleotide sequence ID" value="NZ_BMKK01000025.1"/>
</dbReference>
<gene>
    <name evidence="2" type="ORF">GCM10011514_54790</name>
</gene>
<name>A0A916ZBH4_9BACT</name>
<dbReference type="Proteomes" id="UP000609064">
    <property type="component" value="Unassembled WGS sequence"/>
</dbReference>
<dbReference type="Gene3D" id="3.90.1340.10">
    <property type="entry name" value="Phage tail collar domain"/>
    <property type="match status" value="1"/>
</dbReference>
<feature type="domain" description="Phage tail collar" evidence="1">
    <location>
        <begin position="7"/>
        <end position="63"/>
    </location>
</feature>
<dbReference type="InterPro" id="IPR037053">
    <property type="entry name" value="Phage_tail_collar_dom_sf"/>
</dbReference>